<dbReference type="PANTHER" id="PTHR43519:SF1">
    <property type="entry name" value="ATP-DEPENDENT RNA HELICASE HRPB"/>
    <property type="match status" value="1"/>
</dbReference>
<dbReference type="GO" id="GO:0006508">
    <property type="term" value="P:proteolysis"/>
    <property type="evidence" value="ECO:0007669"/>
    <property type="project" value="UniProtKB-KW"/>
</dbReference>
<evidence type="ECO:0000256" key="9">
    <source>
        <dbReference type="ARBA" id="ARBA00022553"/>
    </source>
</evidence>
<keyword evidence="12" id="KW-1090">Inhibition of host innate immune response by virus</keyword>
<evidence type="ECO:0000256" key="1">
    <source>
        <dbReference type="ARBA" id="ARBA00000785"/>
    </source>
</evidence>
<name>A0A4Y5UC53_9POTY</name>
<dbReference type="GO" id="GO:0044161">
    <property type="term" value="C:host cell cytoplasmic vesicle"/>
    <property type="evidence" value="ECO:0007669"/>
    <property type="project" value="UniProtKB-SubCell"/>
</dbReference>
<keyword evidence="31" id="KW-0472">Membrane</keyword>
<protein>
    <submittedName>
        <fullName evidence="37">Polyprotein</fullName>
    </submittedName>
</protein>
<evidence type="ECO:0000256" key="25">
    <source>
        <dbReference type="ARBA" id="ARBA00029422"/>
    </source>
</evidence>
<dbReference type="InterPro" id="IPR001730">
    <property type="entry name" value="Potyv_NIa-pro_dom"/>
</dbReference>
<evidence type="ECO:0000256" key="7">
    <source>
        <dbReference type="ARBA" id="ARBA00022497"/>
    </source>
</evidence>
<keyword evidence="20" id="KW-0067">ATP-binding</keyword>
<keyword evidence="11" id="KW-0945">Host-virus interaction</keyword>
<dbReference type="PRINTS" id="PR00966">
    <property type="entry name" value="NIAPOTYPTASE"/>
</dbReference>
<evidence type="ECO:0000256" key="10">
    <source>
        <dbReference type="ARBA" id="ARBA00022561"/>
    </source>
</evidence>
<feature type="region of interest" description="Disordered" evidence="30">
    <location>
        <begin position="2335"/>
        <end position="2386"/>
    </location>
</feature>
<dbReference type="InterPro" id="IPR013648">
    <property type="entry name" value="PP_Potyviridae"/>
</dbReference>
<evidence type="ECO:0000313" key="37">
    <source>
        <dbReference type="EMBL" id="QDC21212.1"/>
    </source>
</evidence>
<evidence type="ECO:0000259" key="33">
    <source>
        <dbReference type="PROSITE" id="PS51192"/>
    </source>
</evidence>
<evidence type="ECO:0000256" key="15">
    <source>
        <dbReference type="ARBA" id="ARBA00022695"/>
    </source>
</evidence>
<keyword evidence="14" id="KW-0808">Transferase</keyword>
<dbReference type="GO" id="GO:0005198">
    <property type="term" value="F:structural molecule activity"/>
    <property type="evidence" value="ECO:0007669"/>
    <property type="project" value="InterPro"/>
</dbReference>
<evidence type="ECO:0000256" key="21">
    <source>
        <dbReference type="ARBA" id="ARBA00022844"/>
    </source>
</evidence>
<keyword evidence="31" id="KW-1133">Transmembrane helix</keyword>
<dbReference type="GO" id="GO:0019029">
    <property type="term" value="C:helical viral capsid"/>
    <property type="evidence" value="ECO:0007669"/>
    <property type="project" value="UniProtKB-KW"/>
</dbReference>
<evidence type="ECO:0000256" key="13">
    <source>
        <dbReference type="ARBA" id="ARBA00022670"/>
    </source>
</evidence>
<evidence type="ECO:0000256" key="19">
    <source>
        <dbReference type="ARBA" id="ARBA00022807"/>
    </source>
</evidence>
<evidence type="ECO:0000256" key="6">
    <source>
        <dbReference type="ARBA" id="ARBA00022488"/>
    </source>
</evidence>
<dbReference type="SMART" id="SM00487">
    <property type="entry name" value="DEXDc"/>
    <property type="match status" value="1"/>
</dbReference>
<dbReference type="PROSITE" id="PS50507">
    <property type="entry name" value="RDRP_SSRNA_POS"/>
    <property type="match status" value="1"/>
</dbReference>
<dbReference type="GO" id="GO:0016818">
    <property type="term" value="F:hydrolase activity, acting on acid anhydrides, in phosphorus-containing anhydrides"/>
    <property type="evidence" value="ECO:0007669"/>
    <property type="project" value="InterPro"/>
</dbReference>
<feature type="active site" description="For helper component proteinase activity" evidence="29">
    <location>
        <position position="150"/>
    </location>
</feature>
<keyword evidence="19" id="KW-0788">Thiol protease</keyword>
<dbReference type="CDD" id="cd23175">
    <property type="entry name" value="ps-ssRNAv_Potyviridae_RdRp"/>
    <property type="match status" value="1"/>
</dbReference>
<evidence type="ECO:0000256" key="17">
    <source>
        <dbReference type="ARBA" id="ARBA00022801"/>
    </source>
</evidence>
<keyword evidence="22" id="KW-0693">Viral RNA replication</keyword>
<feature type="compositionally biased region" description="Acidic residues" evidence="30">
    <location>
        <begin position="2303"/>
        <end position="2320"/>
    </location>
</feature>
<feature type="compositionally biased region" description="Polar residues" evidence="30">
    <location>
        <begin position="2355"/>
        <end position="2367"/>
    </location>
</feature>
<feature type="domain" description="Helicase C-terminal" evidence="34">
    <location>
        <begin position="865"/>
        <end position="1050"/>
    </location>
</feature>
<dbReference type="InterPro" id="IPR027417">
    <property type="entry name" value="P-loop_NTPase"/>
</dbReference>
<evidence type="ECO:0000256" key="20">
    <source>
        <dbReference type="ARBA" id="ARBA00022840"/>
    </source>
</evidence>
<dbReference type="InterPro" id="IPR001650">
    <property type="entry name" value="Helicase_C-like"/>
</dbReference>
<keyword evidence="4" id="KW-0941">Suppressor of RNA silencing</keyword>
<feature type="transmembrane region" description="Helical" evidence="31">
    <location>
        <begin position="528"/>
        <end position="548"/>
    </location>
</feature>
<evidence type="ECO:0000256" key="26">
    <source>
        <dbReference type="ARBA" id="ARBA00034108"/>
    </source>
</evidence>
<dbReference type="SUPFAM" id="SSF50494">
    <property type="entry name" value="Trypsin-like serine proteases"/>
    <property type="match status" value="1"/>
</dbReference>
<evidence type="ECO:0000259" key="34">
    <source>
        <dbReference type="PROSITE" id="PS51194"/>
    </source>
</evidence>
<keyword evidence="7" id="KW-1139">Helical capsid protein</keyword>
<evidence type="ECO:0000256" key="3">
    <source>
        <dbReference type="ARBA" id="ARBA00004328"/>
    </source>
</evidence>
<feature type="active site" description="For helper component proteinase activity" evidence="29">
    <location>
        <position position="222"/>
    </location>
</feature>
<dbReference type="PANTHER" id="PTHR43519">
    <property type="entry name" value="ATP-DEPENDENT RNA HELICASE HRPB"/>
    <property type="match status" value="1"/>
</dbReference>
<feature type="domain" description="RdRp catalytic" evidence="32">
    <location>
        <begin position="2042"/>
        <end position="2170"/>
    </location>
</feature>
<keyword evidence="13" id="KW-0645">Protease</keyword>
<feature type="compositionally biased region" description="Basic and acidic residues" evidence="30">
    <location>
        <begin position="2335"/>
        <end position="2354"/>
    </location>
</feature>
<keyword evidence="8" id="KW-0191">Covalent protein-RNA linkage</keyword>
<keyword evidence="9" id="KW-0597">Phosphoprotein</keyword>
<evidence type="ECO:0000256" key="24">
    <source>
        <dbReference type="ARBA" id="ARBA00029405"/>
    </source>
</evidence>
<dbReference type="GO" id="GO:0003968">
    <property type="term" value="F:RNA-directed RNA polymerase activity"/>
    <property type="evidence" value="ECO:0007669"/>
    <property type="project" value="UniProtKB-KW"/>
</dbReference>
<dbReference type="SUPFAM" id="SSF52540">
    <property type="entry name" value="P-loop containing nucleoside triphosphate hydrolases"/>
    <property type="match status" value="1"/>
</dbReference>
<dbReference type="InterPro" id="IPR031159">
    <property type="entry name" value="HC_PRO_CPD_dom"/>
</dbReference>
<feature type="domain" description="Peptidase C4" evidence="35">
    <location>
        <begin position="1543"/>
        <end position="1761"/>
    </location>
</feature>
<keyword evidence="17" id="KW-0378">Hydrolase</keyword>
<dbReference type="Pfam" id="PF08440">
    <property type="entry name" value="Poty_PP"/>
    <property type="match status" value="1"/>
</dbReference>
<comment type="function">
    <text evidence="25">Has helicase activity. It may be involved in replication.</text>
</comment>
<evidence type="ECO:0000256" key="11">
    <source>
        <dbReference type="ARBA" id="ARBA00022581"/>
    </source>
</evidence>
<dbReference type="InterPro" id="IPR043502">
    <property type="entry name" value="DNA/RNA_pol_sf"/>
</dbReference>
<dbReference type="Pfam" id="PF00767">
    <property type="entry name" value="Poty_coat"/>
    <property type="match status" value="1"/>
</dbReference>
<comment type="catalytic activity">
    <reaction evidence="1">
        <text>Hydrolyzes glutaminyl bonds, and activity is further restricted by preferences for the amino acids in P6 - P1' that vary with the species of potyvirus, e.g. Glu-Xaa-Xaa-Tyr-Xaa-Gln-|-(Ser or Gly) for the enzyme from tobacco etch virus. The natural substrate is the viral polyprotein, but other proteins and oligopeptides containing the appropriate consensus sequence are also cleaved.</text>
        <dbReference type="EC" id="3.4.22.44"/>
    </reaction>
</comment>
<dbReference type="Pfam" id="PF07652">
    <property type="entry name" value="Flavi_DEAD"/>
    <property type="match status" value="1"/>
</dbReference>
<keyword evidence="15" id="KW-0548">Nucleotidyltransferase</keyword>
<organism evidence="37">
    <name type="scientific">Narcissus latent virus</name>
    <dbReference type="NCBI Taxonomy" id="48200"/>
    <lineage>
        <taxon>Viruses</taxon>
        <taxon>Riboviria</taxon>
        <taxon>Orthornavirae</taxon>
        <taxon>Pisuviricota</taxon>
        <taxon>Stelpaviricetes</taxon>
        <taxon>Patatavirales</taxon>
        <taxon>Potyviridae</taxon>
        <taxon>Macluravirus</taxon>
        <taxon>Macluravirus narcissi</taxon>
    </lineage>
</organism>
<dbReference type="PROSITE" id="PS51744">
    <property type="entry name" value="HC_PRO_CPD"/>
    <property type="match status" value="1"/>
</dbReference>
<evidence type="ECO:0000256" key="5">
    <source>
        <dbReference type="ARBA" id="ARBA00022484"/>
    </source>
</evidence>
<evidence type="ECO:0000256" key="22">
    <source>
        <dbReference type="ARBA" id="ARBA00022953"/>
    </source>
</evidence>
<comment type="function">
    <text evidence="24">Involved in aphid transmission, cell-to-cell and systemis movement, encapsidation of the viral RNA and in the regulation of viral RNA amplification.</text>
</comment>
<dbReference type="EMBL" id="MH886520">
    <property type="protein sequence ID" value="QDC21212.1"/>
    <property type="molecule type" value="Genomic_RNA"/>
</dbReference>
<feature type="region of interest" description="Disordered" evidence="30">
    <location>
        <begin position="2605"/>
        <end position="2624"/>
    </location>
</feature>
<evidence type="ECO:0000259" key="36">
    <source>
        <dbReference type="PROSITE" id="PS51744"/>
    </source>
</evidence>
<dbReference type="InterPro" id="IPR014001">
    <property type="entry name" value="Helicase_ATP-bd"/>
</dbReference>
<dbReference type="Gene3D" id="3.90.70.150">
    <property type="entry name" value="Helper component proteinase"/>
    <property type="match status" value="1"/>
</dbReference>
<evidence type="ECO:0000256" key="16">
    <source>
        <dbReference type="ARBA" id="ARBA00022741"/>
    </source>
</evidence>
<comment type="function">
    <text evidence="27">Mediates the cap-independent, EIF4E-dependent translation of viral genomic RNAs. Binds to the cap-binding site of host EIF4E and thus interferes with the host EIF4E-dependent mRNA export and translation. VPg-RNA directly binds EIF4E and is a template for transcription. Also forms trimeric complexes with EIF4E-EIF4G, which are templates for translation.</text>
</comment>
<evidence type="ECO:0000259" key="35">
    <source>
        <dbReference type="PROSITE" id="PS51436"/>
    </source>
</evidence>
<dbReference type="Gene3D" id="3.40.50.300">
    <property type="entry name" value="P-loop containing nucleotide triphosphate hydrolases"/>
    <property type="match status" value="2"/>
</dbReference>
<dbReference type="PROSITE" id="PS51192">
    <property type="entry name" value="HELICASE_ATP_BIND_1"/>
    <property type="match status" value="1"/>
</dbReference>
<dbReference type="InterPro" id="IPR042308">
    <property type="entry name" value="HC_PRO_CPD_sf"/>
</dbReference>
<evidence type="ECO:0000256" key="29">
    <source>
        <dbReference type="PROSITE-ProRule" id="PRU01080"/>
    </source>
</evidence>
<keyword evidence="18" id="KW-0347">Helicase</keyword>
<keyword evidence="10" id="KW-0167">Capsid protein</keyword>
<evidence type="ECO:0000256" key="31">
    <source>
        <dbReference type="SAM" id="Phobius"/>
    </source>
</evidence>
<evidence type="ECO:0000256" key="27">
    <source>
        <dbReference type="ARBA" id="ARBA00045403"/>
    </source>
</evidence>
<dbReference type="SUPFAM" id="SSF56672">
    <property type="entry name" value="DNA/RNA polymerases"/>
    <property type="match status" value="1"/>
</dbReference>
<comment type="catalytic activity">
    <reaction evidence="2">
        <text>Hydrolyzes a Gly-|-Gly bond at its own C-terminus, commonly in the sequence -Tyr-Xaa-Val-Gly-|-Gly, in the processing of the potyviral polyprotein.</text>
        <dbReference type="EC" id="3.4.22.45"/>
    </reaction>
</comment>
<dbReference type="SMART" id="SM00490">
    <property type="entry name" value="HELICc"/>
    <property type="match status" value="1"/>
</dbReference>
<dbReference type="Gene3D" id="3.30.70.270">
    <property type="match status" value="1"/>
</dbReference>
<feature type="domain" description="Peptidase C6" evidence="36">
    <location>
        <begin position="142"/>
        <end position="261"/>
    </location>
</feature>
<feature type="region of interest" description="Disordered" evidence="30">
    <location>
        <begin position="2303"/>
        <end position="2322"/>
    </location>
</feature>
<feature type="compositionally biased region" description="Basic and acidic residues" evidence="30">
    <location>
        <begin position="2605"/>
        <end position="2615"/>
    </location>
</feature>
<evidence type="ECO:0000256" key="14">
    <source>
        <dbReference type="ARBA" id="ARBA00022679"/>
    </source>
</evidence>
<keyword evidence="5" id="KW-0696">RNA-directed RNA polymerase</keyword>
<comment type="subcellular location">
    <subcellularLocation>
        <location evidence="26">Host cytoplasmic vesicle</location>
    </subcellularLocation>
    <subcellularLocation>
        <location evidence="3">Virion</location>
    </subcellularLocation>
</comment>
<dbReference type="PROSITE" id="PS51194">
    <property type="entry name" value="HELICASE_CTER"/>
    <property type="match status" value="1"/>
</dbReference>
<dbReference type="Gene3D" id="2.40.10.10">
    <property type="entry name" value="Trypsin-like serine proteases"/>
    <property type="match status" value="1"/>
</dbReference>
<dbReference type="GO" id="GO:0005524">
    <property type="term" value="F:ATP binding"/>
    <property type="evidence" value="ECO:0007669"/>
    <property type="project" value="UniProtKB-KW"/>
</dbReference>
<dbReference type="InterPro" id="IPR001456">
    <property type="entry name" value="HC-pro"/>
</dbReference>
<sequence precursor="true">MATVKSSVNFKVENVDTLNTHLMQLMSGNPLNVPPATARALLELANKRFETNKMAKGSEFLMVDGDGKTVATFNKAARNNADLRTFMDSKIAFPAQQSFELCDKIIKCTKMHQQHTAHARLPSVNYAFGGYSKLCPIPLFKDKVAKQGHCFGTLLLALSYFVTKEFDDEYAKIINEIVSFLGAWPKLAQIAKICQYIIMRVPILAPVPIPVVAVNHEKSLMHICDQRGIPDEWHQLKMGTLAELANAGLLSSSKLCSYYVGGTDEDKTELYRRGLSKVKANLTRWMSKGTMIDDCTRDLDLAAFIMLSPNMLSRLRSLVERDDDAAMKAILMDASCPNKLVVASAIKTAIQGVLVHTNETKLEKIWTNVNNVLQDHLAAGGREIDRELSRALHKLHSYLLHEKKTIFSYERRLYALTATQFRQEFGCSCGWGGKLLAMAFKQNGSVDVGRSAISLRAFDDGITHRTIEAVNLFFLISTFHIFRALSYIFVITRILFYIFLTAFGCMSLSKLLFHLAKAMLIRRLAHNWERLMIVTSIFLVYELARFIIGRKATRQKNVHSKDQELQGPHKSSEKQMMAAMAMITLIVHAFDMDLAITMSSALNHVSRLANMLTDTTSGWLMGGTATEELQMHLFDVALEVDKQQQIENEMAASSSNLADTFSAWINENVAYGTDNTRPLTYGDVENVYKLDSKNGSNVGATMVNTKKAWSHVVGMTGSGKSTRVPLGYHGALQTIAARKRNILICEPTQATTQNVAAALSRFHGKQVYFKHEGREQLGDMSIQVMTYGSAFFRSVNNPTFLDDFDAVFLDESHLISPHSLALESLLNKHTRVRKFYLSATPRNGILCDDVKRRFEIHEHAVEACDLEQFIMQLGKGTATDPMQFGDKVLVFLASKSECDQAASRVMSMNLDVKAMSLHKDNFKTNYLKVVAAMDESAKVMVFSTNILETGVTLNVDVVVDFGWTNRPHLDLTEKTFLLHRQRVTKAERKQRIGRAGRLKEGHAIVVGTVSHNVELAPADVVYEAALLSFVYNLDIYVNSHFDSVWVSNITRAQARTMLNFRIPSFAMKDVVFHDGSVRTEFLEQMKSYTQRSANIKTTTHCTINHVYDTWPLLGTYAQKFGISFDDARYRKFSKLKVPFIYHEMGSMDLEGYAEAVSSYKPSMITQWAKPAKEVANVILHVNNQNVHEAINVVRSLIVSTQAQILSKRHAQNLHRESPLACFFAKSTTMELEARLGEQIKLGERNLSKLKKFASNLELFANINVMQDTELELTSSDMEEIGKVLELQQETTCNEGHVQKVLHLEDMPSTSFREAIVVGRKRVAVALTLMCIAAFGGLAWYYLWDDDEGLDNKWNKDNKRAVLKDVLEMKGKAFNRDKRNPAAYEKILHDDFAGDSLEDLRPFQKMKGKKKGKPQTVFENLMTKKGPFVTMYDVTSDENVVNAVFLDTNKQAFYETGNPLANMKNVRSHLEDHLHNKSTGLWSEIDDDEIFCDVTKKDGMVIRIRLTPHKSMRLTSTSGRQGYSEHDGDFRQTGDAEILKQPDQILEVDTRLSNNHVSVEAGAMIGITTLQAGSMNCILYKDWIILPAHIMMRPLPLTFAFKHYTCTISELPECYSFIGYDLLVIRRPRNLAPVRCYATLDFAKDGMTIQMMHKKPVVNKVLMTVTAEAYRTPEHRWEHQIPTAAGMCGSPVFDVASGKIVGIHILGDIMRKRNTFEAFPGDMMKLVNSNDPKIKDLYIKNRLREWNFEAEVHGHDSRRLINLQGDSLPISKFSRDVSIYSVENITRSAMAGGLFKPREVSEPRNLPPTVSTLHMTNVAYANGLLNTRHIFEGENPYWKQFKLCNPHLTDAVSEYEDKYLPSALNREAYWKDLLKYNRPLHQIKPNEAALHASMVKLIRVLRESGMTSTRIRTCNEVLEDIQWNKAAGPLYGMKKEELCKNMTMEDLTALAIHCRTELRRGKNAGVWNGSLKAELRPKEKVELNKTRVFTAAPITTLIGAKFYVDDFNKQFYATHLKAPHTVGINKFQNGWARVHDKLNHPGWLHGSGDGSRFDSSIDPFLFDIIYTIRCHFMRDEDRGEASMAMSHMFREFVFTPIHTINGNILIKRVGNNSGQPSTVVDNTLVLMLSFYYAYARKTNDLTFDRIDEDFCFVCNGDDNKFSLSPDFVAKHGGSFENEINELGLTYEFDDLTPDIMKNPYMSLTIVQVGERIGFQLNPERIVGIVQWIKKGGVLHAAQAAFAAMVEAFNDPSLFTVMHSYLVWLLVTYKDVLLYAQENDLGSVCYMDPCQVFALHYGSSEGLESVDFESDNESANDADDDVTPSLELQMDVESLISEKGKNAKNTNKDEQSKRTDATAQGESSSPLKSSTEEAANRGDTNPPQGDPLVDDEIVEWVIPKMSSNIVTSPVPVVNGKKLWKRGILKNMPKIMFSTTSTMATQVQLTSWVEEVKKSLALNTDDAWTVVITNWCIWCANNGTSSEIDTSQNMEIRDGFGKVQEVPIEIFVNPAVENGGLRKIMRHFSGITYEILKVGKQMTAWGNKRGFTEKSMIPYAFDYYVVTNTTPKTVREQLAQSKAAAIGSGTVRKMILDGNIQGSHASYERHVDTDNSEYEHGSSVDQRPYLT</sequence>
<dbReference type="GO" id="GO:0052170">
    <property type="term" value="P:symbiont-mediated suppression of host innate immune response"/>
    <property type="evidence" value="ECO:0007669"/>
    <property type="project" value="UniProtKB-KW"/>
</dbReference>
<comment type="catalytic activity">
    <reaction evidence="28">
        <text>ATP + H2O = ADP + phosphate + H(+)</text>
        <dbReference type="Rhea" id="RHEA:13065"/>
        <dbReference type="ChEBI" id="CHEBI:15377"/>
        <dbReference type="ChEBI" id="CHEBI:15378"/>
        <dbReference type="ChEBI" id="CHEBI:30616"/>
        <dbReference type="ChEBI" id="CHEBI:43474"/>
        <dbReference type="ChEBI" id="CHEBI:456216"/>
        <dbReference type="EC" id="3.6.4.13"/>
    </reaction>
</comment>
<accession>A0A4Y5UC53</accession>
<evidence type="ECO:0000256" key="30">
    <source>
        <dbReference type="SAM" id="MobiDB-lite"/>
    </source>
</evidence>
<dbReference type="GO" id="GO:0004197">
    <property type="term" value="F:cysteine-type endopeptidase activity"/>
    <property type="evidence" value="ECO:0007669"/>
    <property type="project" value="InterPro"/>
</dbReference>
<dbReference type="InterPro" id="IPR011492">
    <property type="entry name" value="Flavi_DEAD"/>
</dbReference>
<proteinExistence type="predicted"/>
<keyword evidence="16" id="KW-0547">Nucleotide-binding</keyword>
<dbReference type="Pfam" id="PF00271">
    <property type="entry name" value="Helicase_C"/>
    <property type="match status" value="1"/>
</dbReference>
<dbReference type="Pfam" id="PF00680">
    <property type="entry name" value="RdRP_1"/>
    <property type="match status" value="1"/>
</dbReference>
<evidence type="ECO:0000256" key="12">
    <source>
        <dbReference type="ARBA" id="ARBA00022632"/>
    </source>
</evidence>
<dbReference type="Pfam" id="PF00851">
    <property type="entry name" value="Peptidase_C6"/>
    <property type="match status" value="1"/>
</dbReference>
<evidence type="ECO:0000256" key="4">
    <source>
        <dbReference type="ARBA" id="ARBA00022463"/>
    </source>
</evidence>
<dbReference type="InterPro" id="IPR007094">
    <property type="entry name" value="RNA-dir_pol_PSvirus"/>
</dbReference>
<evidence type="ECO:0000259" key="32">
    <source>
        <dbReference type="PROSITE" id="PS50507"/>
    </source>
</evidence>
<dbReference type="GO" id="GO:0039694">
    <property type="term" value="P:viral RNA genome replication"/>
    <property type="evidence" value="ECO:0007669"/>
    <property type="project" value="InterPro"/>
</dbReference>
<dbReference type="InterPro" id="IPR009003">
    <property type="entry name" value="Peptidase_S1_PA"/>
</dbReference>
<keyword evidence="21" id="KW-0946">Virion</keyword>
<dbReference type="Pfam" id="PF00863">
    <property type="entry name" value="Peptidase_C4"/>
    <property type="match status" value="1"/>
</dbReference>
<evidence type="ECO:0000256" key="2">
    <source>
        <dbReference type="ARBA" id="ARBA00001848"/>
    </source>
</evidence>
<feature type="domain" description="Helicase ATP-binding" evidence="33">
    <location>
        <begin position="712"/>
        <end position="859"/>
    </location>
</feature>
<dbReference type="InterPro" id="IPR043128">
    <property type="entry name" value="Rev_trsase/Diguanyl_cyclase"/>
</dbReference>
<dbReference type="InterPro" id="IPR001205">
    <property type="entry name" value="RNA-dir_pol_C"/>
</dbReference>
<reference evidence="37" key="1">
    <citation type="journal article" date="2019" name="Arch. Virol.">
        <title>A virome from ornamental flowers in an Australian rural town.</title>
        <authorList>
            <person name="Wylie S.J."/>
            <person name="Tran T.T."/>
            <person name="Nguyen D.Q."/>
            <person name="Koh S.H."/>
            <person name="Chakraborty A."/>
            <person name="Xu W."/>
            <person name="Jones M.G.K."/>
            <person name="Li H."/>
        </authorList>
    </citation>
    <scope>NUCLEOTIDE SEQUENCE</scope>
    <source>
        <strain evidence="37">BC37</strain>
    </source>
</reference>
<evidence type="ECO:0000256" key="28">
    <source>
        <dbReference type="ARBA" id="ARBA00047984"/>
    </source>
</evidence>
<keyword evidence="31" id="KW-0812">Transmembrane</keyword>
<keyword evidence="6" id="KW-1036">Host cytoplasmic vesicle</keyword>
<dbReference type="GO" id="GO:0003724">
    <property type="term" value="F:RNA helicase activity"/>
    <property type="evidence" value="ECO:0007669"/>
    <property type="project" value="UniProtKB-EC"/>
</dbReference>
<evidence type="ECO:0000256" key="23">
    <source>
        <dbReference type="ARBA" id="ARBA00023280"/>
    </source>
</evidence>
<dbReference type="InterPro" id="IPR001592">
    <property type="entry name" value="Poty_coat"/>
</dbReference>
<dbReference type="GO" id="GO:0006351">
    <property type="term" value="P:DNA-templated transcription"/>
    <property type="evidence" value="ECO:0007669"/>
    <property type="project" value="InterPro"/>
</dbReference>
<dbReference type="InterPro" id="IPR043504">
    <property type="entry name" value="Peptidase_S1_PA_chymotrypsin"/>
</dbReference>
<dbReference type="GO" id="GO:0003723">
    <property type="term" value="F:RNA binding"/>
    <property type="evidence" value="ECO:0007669"/>
    <property type="project" value="InterPro"/>
</dbReference>
<dbReference type="PROSITE" id="PS51436">
    <property type="entry name" value="POTYVIRUS_NIA_PRO"/>
    <property type="match status" value="1"/>
</dbReference>
<keyword evidence="23" id="KW-0899">Viral immunoevasion</keyword>
<evidence type="ECO:0000256" key="8">
    <source>
        <dbReference type="ARBA" id="ARBA00022520"/>
    </source>
</evidence>
<evidence type="ECO:0000256" key="18">
    <source>
        <dbReference type="ARBA" id="ARBA00022806"/>
    </source>
</evidence>